<dbReference type="Pfam" id="PF07875">
    <property type="entry name" value="Coat_F"/>
    <property type="match status" value="1"/>
</dbReference>
<name>A0ABS1JGA2_9BACL</name>
<accession>A0ABS1JGA2</accession>
<evidence type="ECO:0000313" key="2">
    <source>
        <dbReference type="Proteomes" id="UP000602284"/>
    </source>
</evidence>
<keyword evidence="2" id="KW-1185">Reference proteome</keyword>
<protein>
    <submittedName>
        <fullName evidence="1">Spore coat protein</fullName>
    </submittedName>
</protein>
<proteinExistence type="predicted"/>
<sequence length="112" mass="13256">MQQTQNFNRIQTHHKPLLPDQDLLYTILADQKRTTREYCTAALESNCQVVRQMFTELMNDTLSLQGQLYQAMQQNNMYNASSKALRQDVDKQIQSYSQTMQQTQQFLQQNFQ</sequence>
<keyword evidence="1" id="KW-0946">Virion</keyword>
<gene>
    <name evidence="1" type="ORF">JJB07_22250</name>
</gene>
<keyword evidence="1" id="KW-0167">Capsid protein</keyword>
<dbReference type="Proteomes" id="UP000602284">
    <property type="component" value="Unassembled WGS sequence"/>
</dbReference>
<dbReference type="EMBL" id="JAEQNB010000010">
    <property type="protein sequence ID" value="MBL0389317.1"/>
    <property type="molecule type" value="Genomic_DNA"/>
</dbReference>
<reference evidence="1 2" key="1">
    <citation type="submission" date="2021-01" db="EMBL/GenBank/DDBJ databases">
        <title>Tumebacillus sp. strain ITR2 16S ribosomal RNA gene Genome sequencing and assembly.</title>
        <authorList>
            <person name="Kang M."/>
        </authorList>
    </citation>
    <scope>NUCLEOTIDE SEQUENCE [LARGE SCALE GENOMIC DNA]</scope>
    <source>
        <strain evidence="1 2">ITR2</strain>
    </source>
</reference>
<comment type="caution">
    <text evidence="1">The sequence shown here is derived from an EMBL/GenBank/DDBJ whole genome shotgun (WGS) entry which is preliminary data.</text>
</comment>
<organism evidence="1 2">
    <name type="scientific">Tumebacillus amylolyticus</name>
    <dbReference type="NCBI Taxonomy" id="2801339"/>
    <lineage>
        <taxon>Bacteria</taxon>
        <taxon>Bacillati</taxon>
        <taxon>Bacillota</taxon>
        <taxon>Bacilli</taxon>
        <taxon>Bacillales</taxon>
        <taxon>Alicyclobacillaceae</taxon>
        <taxon>Tumebacillus</taxon>
    </lineage>
</organism>
<evidence type="ECO:0000313" key="1">
    <source>
        <dbReference type="EMBL" id="MBL0389317.1"/>
    </source>
</evidence>
<dbReference type="InterPro" id="IPR012851">
    <property type="entry name" value="Spore_coat_CotF-like"/>
</dbReference>